<feature type="signal peptide" evidence="1">
    <location>
        <begin position="1"/>
        <end position="16"/>
    </location>
</feature>
<reference evidence="3 4" key="1">
    <citation type="journal article" date="2013" name="Nature">
        <title>Insights into bilaterian evolution from three spiralian genomes.</title>
        <authorList>
            <person name="Simakov O."/>
            <person name="Marletaz F."/>
            <person name="Cho S.J."/>
            <person name="Edsinger-Gonzales E."/>
            <person name="Havlak P."/>
            <person name="Hellsten U."/>
            <person name="Kuo D.H."/>
            <person name="Larsson T."/>
            <person name="Lv J."/>
            <person name="Arendt D."/>
            <person name="Savage R."/>
            <person name="Osoegawa K."/>
            <person name="de Jong P."/>
            <person name="Grimwood J."/>
            <person name="Chapman J.A."/>
            <person name="Shapiro H."/>
            <person name="Aerts A."/>
            <person name="Otillar R.P."/>
            <person name="Terry A.Y."/>
            <person name="Boore J.L."/>
            <person name="Grigoriev I.V."/>
            <person name="Lindberg D.R."/>
            <person name="Seaver E.C."/>
            <person name="Weisblat D.A."/>
            <person name="Putnam N.H."/>
            <person name="Rokhsar D.S."/>
        </authorList>
    </citation>
    <scope>NUCLEOTIDE SEQUENCE [LARGE SCALE GENOMIC DNA]</scope>
</reference>
<dbReference type="InterPro" id="IPR013320">
    <property type="entry name" value="ConA-like_dom_sf"/>
</dbReference>
<feature type="chain" id="PRO_5004716735" description="MAM domain-containing protein" evidence="1">
    <location>
        <begin position="17"/>
        <end position="173"/>
    </location>
</feature>
<feature type="domain" description="MAM" evidence="2">
    <location>
        <begin position="29"/>
        <end position="173"/>
    </location>
</feature>
<keyword evidence="1" id="KW-0732">Signal</keyword>
<keyword evidence="4" id="KW-1185">Reference proteome</keyword>
<organism evidence="3 4">
    <name type="scientific">Lottia gigantea</name>
    <name type="common">Giant owl limpet</name>
    <dbReference type="NCBI Taxonomy" id="225164"/>
    <lineage>
        <taxon>Eukaryota</taxon>
        <taxon>Metazoa</taxon>
        <taxon>Spiralia</taxon>
        <taxon>Lophotrochozoa</taxon>
        <taxon>Mollusca</taxon>
        <taxon>Gastropoda</taxon>
        <taxon>Patellogastropoda</taxon>
        <taxon>Lottioidea</taxon>
        <taxon>Lottiidae</taxon>
        <taxon>Lottia</taxon>
    </lineage>
</organism>
<dbReference type="AlphaFoldDB" id="V4ABQ3"/>
<dbReference type="OrthoDB" id="6064952at2759"/>
<dbReference type="HOGENOM" id="CLU_1549384_0_0_1"/>
<evidence type="ECO:0000259" key="2">
    <source>
        <dbReference type="PROSITE" id="PS50060"/>
    </source>
</evidence>
<evidence type="ECO:0000256" key="1">
    <source>
        <dbReference type="SAM" id="SignalP"/>
    </source>
</evidence>
<accession>V4ABQ3</accession>
<dbReference type="Gene3D" id="2.60.120.200">
    <property type="match status" value="1"/>
</dbReference>
<dbReference type="GO" id="GO:0016020">
    <property type="term" value="C:membrane"/>
    <property type="evidence" value="ECO:0007669"/>
    <property type="project" value="InterPro"/>
</dbReference>
<dbReference type="InterPro" id="IPR000998">
    <property type="entry name" value="MAM_dom"/>
</dbReference>
<proteinExistence type="predicted"/>
<dbReference type="RefSeq" id="XP_009058563.1">
    <property type="nucleotide sequence ID" value="XM_009060315.1"/>
</dbReference>
<sequence length="173" mass="19586">MMRTLILFCCIAVVYSEMVAKGYPEPISYICDFSENLCNFHGNSTLMEWKIVNSTTGDLNRFLQTNATDTLDQNKYVLSRCYTVTSPKLCLSFRYKLTGSDVTKLFVKQKGGDKYQTWESKKEMVNQGWTEININVSLLPLQKEVQFLFKAILGGVSGNTVGIDDVILAPYEC</sequence>
<dbReference type="CTD" id="20251119"/>
<dbReference type="EMBL" id="KB202332">
    <property type="protein sequence ID" value="ESO90746.1"/>
    <property type="molecule type" value="Genomic_DNA"/>
</dbReference>
<evidence type="ECO:0000313" key="3">
    <source>
        <dbReference type="EMBL" id="ESO90746.1"/>
    </source>
</evidence>
<dbReference type="PROSITE" id="PS50060">
    <property type="entry name" value="MAM_2"/>
    <property type="match status" value="1"/>
</dbReference>
<dbReference type="Proteomes" id="UP000030746">
    <property type="component" value="Unassembled WGS sequence"/>
</dbReference>
<evidence type="ECO:0000313" key="4">
    <source>
        <dbReference type="Proteomes" id="UP000030746"/>
    </source>
</evidence>
<dbReference type="SUPFAM" id="SSF49899">
    <property type="entry name" value="Concanavalin A-like lectins/glucanases"/>
    <property type="match status" value="1"/>
</dbReference>
<dbReference type="Pfam" id="PF00629">
    <property type="entry name" value="MAM"/>
    <property type="match status" value="1"/>
</dbReference>
<dbReference type="KEGG" id="lgi:LOTGIDRAFT_239604"/>
<gene>
    <name evidence="3" type="ORF">LOTGIDRAFT_239604</name>
</gene>
<dbReference type="SMART" id="SM00137">
    <property type="entry name" value="MAM"/>
    <property type="match status" value="1"/>
</dbReference>
<dbReference type="GeneID" id="20251119"/>
<protein>
    <recommendedName>
        <fullName evidence="2">MAM domain-containing protein</fullName>
    </recommendedName>
</protein>
<name>V4ABQ3_LOTGI</name>